<gene>
    <name evidence="1" type="ORF">C24_LOCUS3392</name>
</gene>
<dbReference type="Proteomes" id="UP000434276">
    <property type="component" value="Unassembled WGS sequence"/>
</dbReference>
<name>A0A5S9WLI9_ARATH</name>
<evidence type="ECO:0000313" key="1">
    <source>
        <dbReference type="EMBL" id="CAA0266184.1"/>
    </source>
</evidence>
<reference evidence="1 2" key="1">
    <citation type="submission" date="2019-12" db="EMBL/GenBank/DDBJ databases">
        <authorList>
            <person name="Jiao W.-B."/>
            <person name="Schneeberger K."/>
        </authorList>
    </citation>
    <scope>NUCLEOTIDE SEQUENCE [LARGE SCALE GENOMIC DNA]</scope>
    <source>
        <strain evidence="2">cv. C24</strain>
    </source>
</reference>
<protein>
    <submittedName>
        <fullName evidence="1">Uncharacterized protein</fullName>
    </submittedName>
</protein>
<organism evidence="1 2">
    <name type="scientific">Arabidopsis thaliana</name>
    <name type="common">Mouse-ear cress</name>
    <dbReference type="NCBI Taxonomy" id="3702"/>
    <lineage>
        <taxon>Eukaryota</taxon>
        <taxon>Viridiplantae</taxon>
        <taxon>Streptophyta</taxon>
        <taxon>Embryophyta</taxon>
        <taxon>Tracheophyta</taxon>
        <taxon>Spermatophyta</taxon>
        <taxon>Magnoliopsida</taxon>
        <taxon>eudicotyledons</taxon>
        <taxon>Gunneridae</taxon>
        <taxon>Pentapetalae</taxon>
        <taxon>rosids</taxon>
        <taxon>malvids</taxon>
        <taxon>Brassicales</taxon>
        <taxon>Brassicaceae</taxon>
        <taxon>Camelineae</taxon>
        <taxon>Arabidopsis</taxon>
    </lineage>
</organism>
<proteinExistence type="predicted"/>
<evidence type="ECO:0000313" key="2">
    <source>
        <dbReference type="Proteomes" id="UP000434276"/>
    </source>
</evidence>
<dbReference type="EMBL" id="CACSHJ010000087">
    <property type="protein sequence ID" value="CAA0266184.1"/>
    <property type="molecule type" value="Genomic_DNA"/>
</dbReference>
<dbReference type="AlphaFoldDB" id="A0A5S9WLI9"/>
<sequence length="75" mass="7860">MPDAENPNSGVVIRELNEDKVNGGPEIVPIVASPDEGTGPVEDIDPMHNSLVSMMISRIISLSACLTVSMTSIPA</sequence>
<accession>A0A5S9WLI9</accession>